<keyword evidence="6" id="KW-0813">Transport</keyword>
<keyword evidence="8" id="KW-0653">Protein transport</keyword>
<dbReference type="PANTHER" id="PTHR31196">
    <property type="entry name" value="RNA POLYMERASE II NUCLEAR LOCALIZATION PROTEIN SLC7A6OS-RELATED"/>
    <property type="match status" value="1"/>
</dbReference>
<evidence type="ECO:0000256" key="8">
    <source>
        <dbReference type="ARBA" id="ARBA00022927"/>
    </source>
</evidence>
<proteinExistence type="inferred from homology"/>
<comment type="similarity">
    <text evidence="4">Belongs to the IWR1/SLC7A6OS family.</text>
</comment>
<dbReference type="GO" id="GO:0005737">
    <property type="term" value="C:cytoplasm"/>
    <property type="evidence" value="ECO:0007669"/>
    <property type="project" value="UniProtKB-SubCell"/>
</dbReference>
<gene>
    <name evidence="12" type="ORF">LARSCL_LOCUS18789</name>
</gene>
<evidence type="ECO:0000313" key="12">
    <source>
        <dbReference type="EMBL" id="CAL1294578.1"/>
    </source>
</evidence>
<name>A0AAV2BEC9_9ARAC</name>
<feature type="region of interest" description="Disordered" evidence="10">
    <location>
        <begin position="202"/>
        <end position="265"/>
    </location>
</feature>
<evidence type="ECO:0000256" key="10">
    <source>
        <dbReference type="SAM" id="MobiDB-lite"/>
    </source>
</evidence>
<evidence type="ECO:0000259" key="11">
    <source>
        <dbReference type="Pfam" id="PF08574"/>
    </source>
</evidence>
<comment type="subcellular location">
    <subcellularLocation>
        <location evidence="3">Cytoplasm</location>
    </subcellularLocation>
    <subcellularLocation>
        <location evidence="2">Nucleus</location>
    </subcellularLocation>
</comment>
<evidence type="ECO:0000256" key="9">
    <source>
        <dbReference type="ARBA" id="ARBA00023242"/>
    </source>
</evidence>
<evidence type="ECO:0000256" key="6">
    <source>
        <dbReference type="ARBA" id="ARBA00022448"/>
    </source>
</evidence>
<dbReference type="EMBL" id="CAXIEN010000349">
    <property type="protein sequence ID" value="CAL1294578.1"/>
    <property type="molecule type" value="Genomic_DNA"/>
</dbReference>
<evidence type="ECO:0000256" key="7">
    <source>
        <dbReference type="ARBA" id="ARBA00022490"/>
    </source>
</evidence>
<dbReference type="Pfam" id="PF08574">
    <property type="entry name" value="Iwr1"/>
    <property type="match status" value="1"/>
</dbReference>
<keyword evidence="7" id="KW-0963">Cytoplasm</keyword>
<evidence type="ECO:0000256" key="3">
    <source>
        <dbReference type="ARBA" id="ARBA00004496"/>
    </source>
</evidence>
<comment type="function">
    <text evidence="1">Directs RNA polymerase II nuclear import.</text>
</comment>
<dbReference type="PANTHER" id="PTHR31196:SF2">
    <property type="entry name" value="RNA POLYMERASE II NUCLEAR LOCALIZATION PROTEIN SLC7A6OS-RELATED"/>
    <property type="match status" value="1"/>
</dbReference>
<dbReference type="Proteomes" id="UP001497382">
    <property type="component" value="Unassembled WGS sequence"/>
</dbReference>
<comment type="caution">
    <text evidence="12">The sequence shown here is derived from an EMBL/GenBank/DDBJ whole genome shotgun (WGS) entry which is preliminary data.</text>
</comment>
<dbReference type="InterPro" id="IPR040218">
    <property type="entry name" value="SLC7A6OS"/>
</dbReference>
<protein>
    <recommendedName>
        <fullName evidence="5">Probable RNA polymerase II nuclear localization protein SLC7A6OS</fullName>
    </recommendedName>
</protein>
<dbReference type="AlphaFoldDB" id="A0AAV2BEC9"/>
<dbReference type="GO" id="GO:0005634">
    <property type="term" value="C:nucleus"/>
    <property type="evidence" value="ECO:0007669"/>
    <property type="project" value="UniProtKB-SubCell"/>
</dbReference>
<keyword evidence="9" id="KW-0539">Nucleus</keyword>
<reference evidence="12 13" key="1">
    <citation type="submission" date="2024-04" db="EMBL/GenBank/DDBJ databases">
        <authorList>
            <person name="Rising A."/>
            <person name="Reimegard J."/>
            <person name="Sonavane S."/>
            <person name="Akerstrom W."/>
            <person name="Nylinder S."/>
            <person name="Hedman E."/>
            <person name="Kallberg Y."/>
        </authorList>
    </citation>
    <scope>NUCLEOTIDE SEQUENCE [LARGE SCALE GENOMIC DNA]</scope>
</reference>
<dbReference type="GO" id="GO:0015031">
    <property type="term" value="P:protein transport"/>
    <property type="evidence" value="ECO:0007669"/>
    <property type="project" value="UniProtKB-KW"/>
</dbReference>
<evidence type="ECO:0000256" key="5">
    <source>
        <dbReference type="ARBA" id="ARBA00017036"/>
    </source>
</evidence>
<keyword evidence="13" id="KW-1185">Reference proteome</keyword>
<dbReference type="InterPro" id="IPR013883">
    <property type="entry name" value="TF_Iwr1_dom"/>
</dbReference>
<feature type="compositionally biased region" description="Acidic residues" evidence="10">
    <location>
        <begin position="203"/>
        <end position="227"/>
    </location>
</feature>
<evidence type="ECO:0000256" key="4">
    <source>
        <dbReference type="ARBA" id="ARBA00010218"/>
    </source>
</evidence>
<organism evidence="12 13">
    <name type="scientific">Larinioides sclopetarius</name>
    <dbReference type="NCBI Taxonomy" id="280406"/>
    <lineage>
        <taxon>Eukaryota</taxon>
        <taxon>Metazoa</taxon>
        <taxon>Ecdysozoa</taxon>
        <taxon>Arthropoda</taxon>
        <taxon>Chelicerata</taxon>
        <taxon>Arachnida</taxon>
        <taxon>Araneae</taxon>
        <taxon>Araneomorphae</taxon>
        <taxon>Entelegynae</taxon>
        <taxon>Araneoidea</taxon>
        <taxon>Araneidae</taxon>
        <taxon>Larinioides</taxon>
    </lineage>
</organism>
<evidence type="ECO:0000256" key="1">
    <source>
        <dbReference type="ARBA" id="ARBA00003202"/>
    </source>
</evidence>
<evidence type="ECO:0000256" key="2">
    <source>
        <dbReference type="ARBA" id="ARBA00004123"/>
    </source>
</evidence>
<dbReference type="GO" id="GO:0032502">
    <property type="term" value="P:developmental process"/>
    <property type="evidence" value="ECO:0007669"/>
    <property type="project" value="TreeGrafter"/>
</dbReference>
<accession>A0AAV2BEC9</accession>
<evidence type="ECO:0000313" key="13">
    <source>
        <dbReference type="Proteomes" id="UP001497382"/>
    </source>
</evidence>
<sequence>MSAVLRLKRKACNEPVEGLVVALKRSKFDESSNTNEVFFKFAATLKSETESVKDHIQAVLSKDKTQRFSKWRDPKSLVSSQKNVRNIYEKLKRENKAASEKKKLDLLNNRRLILSETVPIEEDINATLENAEVRKLFQLYDIIEESEDVKKQVEEAESIITCNDQPLVREKSGDYVYDVYIANGQIDDSFVENPISVRPCTMTEDDIYSGDSDNDGECYEDEDDSNDENNWRNEYPEDESSDSESDRDSGGYESEEYDPYCPSGIRKLRIDDDEFDDYYHESDDDDVDDGNHDRSRILMELNDSSD</sequence>
<feature type="domain" description="Transcription factor Iwr1" evidence="11">
    <location>
        <begin position="173"/>
        <end position="239"/>
    </location>
</feature>